<proteinExistence type="predicted"/>
<evidence type="ECO:0000313" key="2">
    <source>
        <dbReference type="Proteomes" id="UP000557217"/>
    </source>
</evidence>
<keyword evidence="2" id="KW-1185">Reference proteome</keyword>
<organism evidence="1 2">
    <name type="scientific">Ureibacillus thermosphaericus</name>
    <dbReference type="NCBI Taxonomy" id="51173"/>
    <lineage>
        <taxon>Bacteria</taxon>
        <taxon>Bacillati</taxon>
        <taxon>Bacillota</taxon>
        <taxon>Bacilli</taxon>
        <taxon>Bacillales</taxon>
        <taxon>Caryophanaceae</taxon>
        <taxon>Ureibacillus</taxon>
    </lineage>
</organism>
<dbReference type="EMBL" id="JACHGZ010000008">
    <property type="protein sequence ID" value="MBB5148659.1"/>
    <property type="molecule type" value="Genomic_DNA"/>
</dbReference>
<sequence>MTGVKEKNDLTTNSEEKNKCIIPVLIKHPIEIDGVLINSITLDFSNFTGEDILKIDEQLRLEGSFFDHLYNQKVLLKLASFGANMKIEDLKRLHGADFLEVTLQTRNFFIQW</sequence>
<protein>
    <recommendedName>
        <fullName evidence="3">Phage tail assembly protein</fullName>
    </recommendedName>
</protein>
<accession>A0A840PQ88</accession>
<evidence type="ECO:0008006" key="3">
    <source>
        <dbReference type="Google" id="ProtNLM"/>
    </source>
</evidence>
<name>A0A840PQ88_URETH</name>
<dbReference type="AlphaFoldDB" id="A0A840PQ88"/>
<gene>
    <name evidence="1" type="ORF">HNR36_001045</name>
</gene>
<evidence type="ECO:0000313" key="1">
    <source>
        <dbReference type="EMBL" id="MBB5148659.1"/>
    </source>
</evidence>
<dbReference type="RefSeq" id="WP_168412166.1">
    <property type="nucleotide sequence ID" value="NZ_JAAXPW010000008.1"/>
</dbReference>
<dbReference type="Proteomes" id="UP000557217">
    <property type="component" value="Unassembled WGS sequence"/>
</dbReference>
<reference evidence="1 2" key="1">
    <citation type="submission" date="2020-08" db="EMBL/GenBank/DDBJ databases">
        <title>Genomic Encyclopedia of Type Strains, Phase IV (KMG-IV): sequencing the most valuable type-strain genomes for metagenomic binning, comparative biology and taxonomic classification.</title>
        <authorList>
            <person name="Goeker M."/>
        </authorList>
    </citation>
    <scope>NUCLEOTIDE SEQUENCE [LARGE SCALE GENOMIC DNA]</scope>
    <source>
        <strain evidence="1 2">DSM 10633</strain>
    </source>
</reference>
<comment type="caution">
    <text evidence="1">The sequence shown here is derived from an EMBL/GenBank/DDBJ whole genome shotgun (WGS) entry which is preliminary data.</text>
</comment>